<dbReference type="AlphaFoldDB" id="A0A0C3IHK4"/>
<dbReference type="InParanoid" id="A0A0C3IHK4"/>
<evidence type="ECO:0000313" key="2">
    <source>
        <dbReference type="Proteomes" id="UP000054217"/>
    </source>
</evidence>
<proteinExistence type="predicted"/>
<protein>
    <submittedName>
        <fullName evidence="1">Uncharacterized protein</fullName>
    </submittedName>
</protein>
<reference evidence="2" key="2">
    <citation type="submission" date="2015-01" db="EMBL/GenBank/DDBJ databases">
        <title>Evolutionary Origins and Diversification of the Mycorrhizal Mutualists.</title>
        <authorList>
            <consortium name="DOE Joint Genome Institute"/>
            <consortium name="Mycorrhizal Genomics Consortium"/>
            <person name="Kohler A."/>
            <person name="Kuo A."/>
            <person name="Nagy L.G."/>
            <person name="Floudas D."/>
            <person name="Copeland A."/>
            <person name="Barry K.W."/>
            <person name="Cichocki N."/>
            <person name="Veneault-Fourrey C."/>
            <person name="LaButti K."/>
            <person name="Lindquist E.A."/>
            <person name="Lipzen A."/>
            <person name="Lundell T."/>
            <person name="Morin E."/>
            <person name="Murat C."/>
            <person name="Riley R."/>
            <person name="Ohm R."/>
            <person name="Sun H."/>
            <person name="Tunlid A."/>
            <person name="Henrissat B."/>
            <person name="Grigoriev I.V."/>
            <person name="Hibbett D.S."/>
            <person name="Martin F."/>
        </authorList>
    </citation>
    <scope>NUCLEOTIDE SEQUENCE [LARGE SCALE GENOMIC DNA]</scope>
    <source>
        <strain evidence="2">Marx 270</strain>
    </source>
</reference>
<evidence type="ECO:0000313" key="1">
    <source>
        <dbReference type="EMBL" id="KIN96502.1"/>
    </source>
</evidence>
<name>A0A0C3IHK4_PISTI</name>
<accession>A0A0C3IHK4</accession>
<reference evidence="1 2" key="1">
    <citation type="submission" date="2014-04" db="EMBL/GenBank/DDBJ databases">
        <authorList>
            <consortium name="DOE Joint Genome Institute"/>
            <person name="Kuo A."/>
            <person name="Kohler A."/>
            <person name="Costa M.D."/>
            <person name="Nagy L.G."/>
            <person name="Floudas D."/>
            <person name="Copeland A."/>
            <person name="Barry K.W."/>
            <person name="Cichocki N."/>
            <person name="Veneault-Fourrey C."/>
            <person name="LaButti K."/>
            <person name="Lindquist E.A."/>
            <person name="Lipzen A."/>
            <person name="Lundell T."/>
            <person name="Morin E."/>
            <person name="Murat C."/>
            <person name="Sun H."/>
            <person name="Tunlid A."/>
            <person name="Henrissat B."/>
            <person name="Grigoriev I.V."/>
            <person name="Hibbett D.S."/>
            <person name="Martin F."/>
            <person name="Nordberg H.P."/>
            <person name="Cantor M.N."/>
            <person name="Hua S.X."/>
        </authorList>
    </citation>
    <scope>NUCLEOTIDE SEQUENCE [LARGE SCALE GENOMIC DNA]</scope>
    <source>
        <strain evidence="1 2">Marx 270</strain>
    </source>
</reference>
<dbReference type="EMBL" id="KN832045">
    <property type="protein sequence ID" value="KIN96502.1"/>
    <property type="molecule type" value="Genomic_DNA"/>
</dbReference>
<organism evidence="1 2">
    <name type="scientific">Pisolithus tinctorius Marx 270</name>
    <dbReference type="NCBI Taxonomy" id="870435"/>
    <lineage>
        <taxon>Eukaryota</taxon>
        <taxon>Fungi</taxon>
        <taxon>Dikarya</taxon>
        <taxon>Basidiomycota</taxon>
        <taxon>Agaricomycotina</taxon>
        <taxon>Agaricomycetes</taxon>
        <taxon>Agaricomycetidae</taxon>
        <taxon>Boletales</taxon>
        <taxon>Sclerodermatineae</taxon>
        <taxon>Pisolithaceae</taxon>
        <taxon>Pisolithus</taxon>
    </lineage>
</organism>
<sequence>MSANHAPCLSQLIHAATPDPVEAEKAALKTKFEFAAASTALVAEAKCMPDNRDDLWEEKKMGEVVPIVKCSRELDIDTKIDMADGLAIAEADGAYKQWVAKEIMQNKIDKDMRMGEAALQDIREQQEVAERSMATAKMSHIEAGPLKKAVAKDEEDIEIVKTCRHSKGKVPAHGGVDKSTAMALSQALTLVRAKANTAHMANLHL</sequence>
<dbReference type="HOGENOM" id="CLU_043974_0_0_1"/>
<keyword evidence="2" id="KW-1185">Reference proteome</keyword>
<gene>
    <name evidence="1" type="ORF">M404DRAFT_33212</name>
</gene>
<dbReference type="Proteomes" id="UP000054217">
    <property type="component" value="Unassembled WGS sequence"/>
</dbReference>